<evidence type="ECO:0000313" key="3">
    <source>
        <dbReference type="Proteomes" id="UP000656548"/>
    </source>
</evidence>
<dbReference type="Pfam" id="PF01966">
    <property type="entry name" value="HD"/>
    <property type="match status" value="1"/>
</dbReference>
<protein>
    <recommendedName>
        <fullName evidence="1">HD domain-containing protein</fullName>
    </recommendedName>
</protein>
<organism evidence="2 3">
    <name type="scientific">Amycolatopsis roodepoortensis</name>
    <dbReference type="NCBI Taxonomy" id="700274"/>
    <lineage>
        <taxon>Bacteria</taxon>
        <taxon>Bacillati</taxon>
        <taxon>Actinomycetota</taxon>
        <taxon>Actinomycetes</taxon>
        <taxon>Pseudonocardiales</taxon>
        <taxon>Pseudonocardiaceae</taxon>
        <taxon>Amycolatopsis</taxon>
    </lineage>
</organism>
<dbReference type="Proteomes" id="UP000656548">
    <property type="component" value="Unassembled WGS sequence"/>
</dbReference>
<dbReference type="EMBL" id="JADBEJ010000005">
    <property type="protein sequence ID" value="MBE1577765.1"/>
    <property type="molecule type" value="Genomic_DNA"/>
</dbReference>
<sequence>MTAELLHRAMTDPGDLALRSLPVRAALLLEKLQAPPRLVAHLRAVHDVACQLKEWVHQHYPDVRFDGDAVAFGAAIHDIGKAEHPDELCGPGSAHEQAGYQLLLKLGVEEDLARFARTHASWTAVGVSVEDLLVSLADKVWKAKRVPDLEELITVRLAASSGQQPWETFMALDDVLDRIAADADGRLAFQASYPVAA</sequence>
<evidence type="ECO:0000313" key="2">
    <source>
        <dbReference type="EMBL" id="MBE1577765.1"/>
    </source>
</evidence>
<dbReference type="SUPFAM" id="SSF109604">
    <property type="entry name" value="HD-domain/PDEase-like"/>
    <property type="match status" value="1"/>
</dbReference>
<reference evidence="2 3" key="1">
    <citation type="submission" date="2020-10" db="EMBL/GenBank/DDBJ databases">
        <title>Sequencing the genomes of 1000 actinobacteria strains.</title>
        <authorList>
            <person name="Klenk H.-P."/>
        </authorList>
    </citation>
    <scope>NUCLEOTIDE SEQUENCE [LARGE SCALE GENOMIC DNA]</scope>
    <source>
        <strain evidence="2 3">DSM 46661</strain>
    </source>
</reference>
<dbReference type="Gene3D" id="1.10.3210.10">
    <property type="entry name" value="Hypothetical protein af1432"/>
    <property type="match status" value="1"/>
</dbReference>
<proteinExistence type="predicted"/>
<feature type="domain" description="HD" evidence="1">
    <location>
        <begin position="41"/>
        <end position="140"/>
    </location>
</feature>
<dbReference type="RefSeq" id="WP_318780657.1">
    <property type="nucleotide sequence ID" value="NZ_JADBEJ010000005.1"/>
</dbReference>
<dbReference type="InterPro" id="IPR006674">
    <property type="entry name" value="HD_domain"/>
</dbReference>
<comment type="caution">
    <text evidence="2">The sequence shown here is derived from an EMBL/GenBank/DDBJ whole genome shotgun (WGS) entry which is preliminary data.</text>
</comment>
<name>A0ABR9LBU2_9PSEU</name>
<keyword evidence="3" id="KW-1185">Reference proteome</keyword>
<gene>
    <name evidence="2" type="ORF">H4W30_004825</name>
</gene>
<accession>A0ABR9LBU2</accession>
<evidence type="ECO:0000259" key="1">
    <source>
        <dbReference type="Pfam" id="PF01966"/>
    </source>
</evidence>